<feature type="compositionally biased region" description="Low complexity" evidence="1">
    <location>
        <begin position="66"/>
        <end position="75"/>
    </location>
</feature>
<name>A0A0L0SEZ5_ALLM3</name>
<dbReference type="OrthoDB" id="270602at2759"/>
<reference evidence="3" key="2">
    <citation type="submission" date="2009-11" db="EMBL/GenBank/DDBJ databases">
        <title>The Genome Sequence of Allomyces macrogynus strain ATCC 38327.</title>
        <authorList>
            <consortium name="The Broad Institute Genome Sequencing Platform"/>
            <person name="Russ C."/>
            <person name="Cuomo C."/>
            <person name="Shea T."/>
            <person name="Young S.K."/>
            <person name="Zeng Q."/>
            <person name="Koehrsen M."/>
            <person name="Haas B."/>
            <person name="Borodovsky M."/>
            <person name="Guigo R."/>
            <person name="Alvarado L."/>
            <person name="Berlin A."/>
            <person name="Borenstein D."/>
            <person name="Chen Z."/>
            <person name="Engels R."/>
            <person name="Freedman E."/>
            <person name="Gellesch M."/>
            <person name="Goldberg J."/>
            <person name="Griggs A."/>
            <person name="Gujja S."/>
            <person name="Heiman D."/>
            <person name="Hepburn T."/>
            <person name="Howarth C."/>
            <person name="Jen D."/>
            <person name="Larson L."/>
            <person name="Lewis B."/>
            <person name="Mehta T."/>
            <person name="Park D."/>
            <person name="Pearson M."/>
            <person name="Roberts A."/>
            <person name="Saif S."/>
            <person name="Shenoy N."/>
            <person name="Sisk P."/>
            <person name="Stolte C."/>
            <person name="Sykes S."/>
            <person name="Walk T."/>
            <person name="White J."/>
            <person name="Yandava C."/>
            <person name="Burger G."/>
            <person name="Gray M.W."/>
            <person name="Holland P.W.H."/>
            <person name="King N."/>
            <person name="Lang F.B.F."/>
            <person name="Roger A.J."/>
            <person name="Ruiz-Trillo I."/>
            <person name="Lander E."/>
            <person name="Nusbaum C."/>
        </authorList>
    </citation>
    <scope>NUCLEOTIDE SEQUENCE [LARGE SCALE GENOMIC DNA]</scope>
    <source>
        <strain evidence="3">ATCC 38327</strain>
    </source>
</reference>
<gene>
    <name evidence="2" type="ORF">AMAG_18726</name>
</gene>
<evidence type="ECO:0000256" key="1">
    <source>
        <dbReference type="SAM" id="MobiDB-lite"/>
    </source>
</evidence>
<dbReference type="CDD" id="cd14273">
    <property type="entry name" value="UBA_TAP-C_like"/>
    <property type="match status" value="1"/>
</dbReference>
<sequence length="102" mass="11075">MADINPDHLIQFCELTGADPALAAKYLRVAERDLSNAVALFMDLGGTDLPEIDTPELPPSRPAAPPARRGASRPLALDDDDGDDVRCPITRKWMRTTTTTTT</sequence>
<organism evidence="2 3">
    <name type="scientific">Allomyces macrogynus (strain ATCC 38327)</name>
    <name type="common">Allomyces javanicus var. macrogynus</name>
    <dbReference type="NCBI Taxonomy" id="578462"/>
    <lineage>
        <taxon>Eukaryota</taxon>
        <taxon>Fungi</taxon>
        <taxon>Fungi incertae sedis</taxon>
        <taxon>Blastocladiomycota</taxon>
        <taxon>Blastocladiomycetes</taxon>
        <taxon>Blastocladiales</taxon>
        <taxon>Blastocladiaceae</taxon>
        <taxon>Allomyces</taxon>
    </lineage>
</organism>
<dbReference type="Gene3D" id="1.10.8.10">
    <property type="entry name" value="DNA helicase RuvA subunit, C-terminal domain"/>
    <property type="match status" value="1"/>
</dbReference>
<feature type="region of interest" description="Disordered" evidence="1">
    <location>
        <begin position="48"/>
        <end position="88"/>
    </location>
</feature>
<dbReference type="Proteomes" id="UP000054350">
    <property type="component" value="Unassembled WGS sequence"/>
</dbReference>
<dbReference type="InterPro" id="IPR009060">
    <property type="entry name" value="UBA-like_sf"/>
</dbReference>
<evidence type="ECO:0008006" key="4">
    <source>
        <dbReference type="Google" id="ProtNLM"/>
    </source>
</evidence>
<dbReference type="VEuPathDB" id="FungiDB:AMAG_18726"/>
<feature type="compositionally biased region" description="Pro residues" evidence="1">
    <location>
        <begin position="56"/>
        <end position="65"/>
    </location>
</feature>
<keyword evidence="3" id="KW-1185">Reference proteome</keyword>
<dbReference type="Pfam" id="PF14555">
    <property type="entry name" value="UBA_4"/>
    <property type="match status" value="1"/>
</dbReference>
<protein>
    <recommendedName>
        <fullName evidence="4">UBA domain-containing protein</fullName>
    </recommendedName>
</protein>
<evidence type="ECO:0000313" key="2">
    <source>
        <dbReference type="EMBL" id="KNE61007.1"/>
    </source>
</evidence>
<accession>A0A0L0SEZ5</accession>
<dbReference type="AlphaFoldDB" id="A0A0L0SEZ5"/>
<reference evidence="2 3" key="1">
    <citation type="submission" date="2009-11" db="EMBL/GenBank/DDBJ databases">
        <title>Annotation of Allomyces macrogynus ATCC 38327.</title>
        <authorList>
            <consortium name="The Broad Institute Genome Sequencing Platform"/>
            <person name="Russ C."/>
            <person name="Cuomo C."/>
            <person name="Burger G."/>
            <person name="Gray M.W."/>
            <person name="Holland P.W.H."/>
            <person name="King N."/>
            <person name="Lang F.B.F."/>
            <person name="Roger A.J."/>
            <person name="Ruiz-Trillo I."/>
            <person name="Young S.K."/>
            <person name="Zeng Q."/>
            <person name="Gargeya S."/>
            <person name="Fitzgerald M."/>
            <person name="Haas B."/>
            <person name="Abouelleil A."/>
            <person name="Alvarado L."/>
            <person name="Arachchi H.M."/>
            <person name="Berlin A."/>
            <person name="Chapman S.B."/>
            <person name="Gearin G."/>
            <person name="Goldberg J."/>
            <person name="Griggs A."/>
            <person name="Gujja S."/>
            <person name="Hansen M."/>
            <person name="Heiman D."/>
            <person name="Howarth C."/>
            <person name="Larimer J."/>
            <person name="Lui A."/>
            <person name="MacDonald P.J.P."/>
            <person name="McCowen C."/>
            <person name="Montmayeur A."/>
            <person name="Murphy C."/>
            <person name="Neiman D."/>
            <person name="Pearson M."/>
            <person name="Priest M."/>
            <person name="Roberts A."/>
            <person name="Saif S."/>
            <person name="Shea T."/>
            <person name="Sisk P."/>
            <person name="Stolte C."/>
            <person name="Sykes S."/>
            <person name="Wortman J."/>
            <person name="Nusbaum C."/>
            <person name="Birren B."/>
        </authorList>
    </citation>
    <scope>NUCLEOTIDE SEQUENCE [LARGE SCALE GENOMIC DNA]</scope>
    <source>
        <strain evidence="2 3">ATCC 38327</strain>
    </source>
</reference>
<dbReference type="EMBL" id="GG745337">
    <property type="protein sequence ID" value="KNE61007.1"/>
    <property type="molecule type" value="Genomic_DNA"/>
</dbReference>
<proteinExistence type="predicted"/>
<dbReference type="SUPFAM" id="SSF46934">
    <property type="entry name" value="UBA-like"/>
    <property type="match status" value="1"/>
</dbReference>
<evidence type="ECO:0000313" key="3">
    <source>
        <dbReference type="Proteomes" id="UP000054350"/>
    </source>
</evidence>